<reference evidence="1" key="1">
    <citation type="submission" date="2018-11" db="EMBL/GenBank/DDBJ databases">
        <authorList>
            <consortium name="Pathogen Informatics"/>
        </authorList>
    </citation>
    <scope>NUCLEOTIDE SEQUENCE</scope>
</reference>
<evidence type="ECO:0000313" key="1">
    <source>
        <dbReference type="EMBL" id="VEL30942.1"/>
    </source>
</evidence>
<gene>
    <name evidence="1" type="ORF">PXEA_LOCUS24382</name>
</gene>
<evidence type="ECO:0000313" key="2">
    <source>
        <dbReference type="Proteomes" id="UP000784294"/>
    </source>
</evidence>
<dbReference type="AlphaFoldDB" id="A0A3S5ASH3"/>
<dbReference type="Proteomes" id="UP000784294">
    <property type="component" value="Unassembled WGS sequence"/>
</dbReference>
<organism evidence="1 2">
    <name type="scientific">Protopolystoma xenopodis</name>
    <dbReference type="NCBI Taxonomy" id="117903"/>
    <lineage>
        <taxon>Eukaryota</taxon>
        <taxon>Metazoa</taxon>
        <taxon>Spiralia</taxon>
        <taxon>Lophotrochozoa</taxon>
        <taxon>Platyhelminthes</taxon>
        <taxon>Monogenea</taxon>
        <taxon>Polyopisthocotylea</taxon>
        <taxon>Polystomatidea</taxon>
        <taxon>Polystomatidae</taxon>
        <taxon>Protopolystoma</taxon>
    </lineage>
</organism>
<proteinExistence type="predicted"/>
<accession>A0A3S5ASH3</accession>
<dbReference type="EMBL" id="CAAALY010117115">
    <property type="protein sequence ID" value="VEL30942.1"/>
    <property type="molecule type" value="Genomic_DNA"/>
</dbReference>
<protein>
    <submittedName>
        <fullName evidence="1">Uncharacterized protein</fullName>
    </submittedName>
</protein>
<name>A0A3S5ASH3_9PLAT</name>
<comment type="caution">
    <text evidence="1">The sequence shown here is derived from an EMBL/GenBank/DDBJ whole genome shotgun (WGS) entry which is preliminary data.</text>
</comment>
<keyword evidence="2" id="KW-1185">Reference proteome</keyword>
<sequence length="101" mass="11031">MIFKVLIFLSSPHFFLSPNNQSVLDSDVPHLAPVPLSSATVGRESLDFLGFAGEPNCAGNESAYVDFNTWDDGLLCLSEEHVAILMKLAEPWMTNPKHSPG</sequence>